<comment type="caution">
    <text evidence="10">The sequence shown here is derived from an EMBL/GenBank/DDBJ whole genome shotgun (WGS) entry which is preliminary data.</text>
</comment>
<dbReference type="EC" id="2.7.7.108" evidence="8"/>
<keyword evidence="3 8" id="KW-0548">Nucleotidyltransferase</keyword>
<dbReference type="EMBL" id="QJJS01000013">
    <property type="protein sequence ID" value="PXW94541.1"/>
    <property type="molecule type" value="Genomic_DNA"/>
</dbReference>
<keyword evidence="4 8" id="KW-0479">Metal-binding</keyword>
<comment type="catalytic activity">
    <reaction evidence="8">
        <text>L-seryl-[protein] + UTP = O-(5'-uridylyl)-L-seryl-[protein] + diphosphate</text>
        <dbReference type="Rhea" id="RHEA:64604"/>
        <dbReference type="Rhea" id="RHEA-COMP:9863"/>
        <dbReference type="Rhea" id="RHEA-COMP:16635"/>
        <dbReference type="ChEBI" id="CHEBI:29999"/>
        <dbReference type="ChEBI" id="CHEBI:33019"/>
        <dbReference type="ChEBI" id="CHEBI:46398"/>
        <dbReference type="ChEBI" id="CHEBI:156051"/>
    </reaction>
</comment>
<dbReference type="RefSeq" id="WP_211317558.1">
    <property type="nucleotide sequence ID" value="NZ_QJJS01000013.1"/>
</dbReference>
<comment type="catalytic activity">
    <reaction evidence="8">
        <text>L-threonyl-[protein] + ATP = 3-O-(5'-adenylyl)-L-threonyl-[protein] + diphosphate</text>
        <dbReference type="Rhea" id="RHEA:54292"/>
        <dbReference type="Rhea" id="RHEA-COMP:11060"/>
        <dbReference type="Rhea" id="RHEA-COMP:13847"/>
        <dbReference type="ChEBI" id="CHEBI:30013"/>
        <dbReference type="ChEBI" id="CHEBI:30616"/>
        <dbReference type="ChEBI" id="CHEBI:33019"/>
        <dbReference type="ChEBI" id="CHEBI:138113"/>
        <dbReference type="EC" id="2.7.7.108"/>
    </reaction>
</comment>
<evidence type="ECO:0000256" key="5">
    <source>
        <dbReference type="ARBA" id="ARBA00022741"/>
    </source>
</evidence>
<evidence type="ECO:0000313" key="11">
    <source>
        <dbReference type="Proteomes" id="UP000247811"/>
    </source>
</evidence>
<dbReference type="Proteomes" id="UP000247811">
    <property type="component" value="Unassembled WGS sequence"/>
</dbReference>
<keyword evidence="2 8" id="KW-0808">Transferase</keyword>
<evidence type="ECO:0000256" key="4">
    <source>
        <dbReference type="ARBA" id="ARBA00022723"/>
    </source>
</evidence>
<accession>A0A318GXP2</accession>
<feature type="binding site" evidence="8">
    <location>
        <position position="103"/>
    </location>
    <ligand>
        <name>ATP</name>
        <dbReference type="ChEBI" id="CHEBI:30616"/>
    </ligand>
</feature>
<gene>
    <name evidence="8" type="primary">ydiU</name>
    <name evidence="8" type="synonym">selO</name>
    <name evidence="10" type="ORF">C7444_11332</name>
</gene>
<feature type="binding site" evidence="8">
    <location>
        <position position="138"/>
    </location>
    <ligand>
        <name>ATP</name>
        <dbReference type="ChEBI" id="CHEBI:30616"/>
    </ligand>
</feature>
<dbReference type="PANTHER" id="PTHR32057">
    <property type="entry name" value="PROTEIN ADENYLYLTRANSFERASE SELO, MITOCHONDRIAL"/>
    <property type="match status" value="1"/>
</dbReference>
<feature type="active site" description="Proton acceptor" evidence="8">
    <location>
        <position position="283"/>
    </location>
</feature>
<comment type="catalytic activity">
    <reaction evidence="8">
        <text>L-tyrosyl-[protein] + UTP = O-(5'-uridylyl)-L-tyrosyl-[protein] + diphosphate</text>
        <dbReference type="Rhea" id="RHEA:83887"/>
        <dbReference type="Rhea" id="RHEA-COMP:10136"/>
        <dbReference type="Rhea" id="RHEA-COMP:20238"/>
        <dbReference type="ChEBI" id="CHEBI:33019"/>
        <dbReference type="ChEBI" id="CHEBI:46398"/>
        <dbReference type="ChEBI" id="CHEBI:46858"/>
        <dbReference type="ChEBI" id="CHEBI:90602"/>
    </reaction>
</comment>
<keyword evidence="5 8" id="KW-0547">Nucleotide-binding</keyword>
<feature type="compositionally biased region" description="Pro residues" evidence="9">
    <location>
        <begin position="1"/>
        <end position="15"/>
    </location>
</feature>
<feature type="binding site" evidence="8">
    <location>
        <position position="106"/>
    </location>
    <ligand>
        <name>ATP</name>
        <dbReference type="ChEBI" id="CHEBI:30616"/>
    </ligand>
</feature>
<evidence type="ECO:0000256" key="6">
    <source>
        <dbReference type="ARBA" id="ARBA00022840"/>
    </source>
</evidence>
<dbReference type="GO" id="GO:0030145">
    <property type="term" value="F:manganese ion binding"/>
    <property type="evidence" value="ECO:0007669"/>
    <property type="project" value="UniProtKB-UniRule"/>
</dbReference>
<feature type="binding site" evidence="8">
    <location>
        <position position="293"/>
    </location>
    <ligand>
        <name>Mg(2+)</name>
        <dbReference type="ChEBI" id="CHEBI:18420"/>
    </ligand>
</feature>
<feature type="binding site" evidence="8">
    <location>
        <position position="139"/>
    </location>
    <ligand>
        <name>ATP</name>
        <dbReference type="ChEBI" id="CHEBI:30616"/>
    </ligand>
</feature>
<comment type="catalytic activity">
    <reaction evidence="8">
        <text>L-tyrosyl-[protein] + ATP = O-(5'-adenylyl)-L-tyrosyl-[protein] + diphosphate</text>
        <dbReference type="Rhea" id="RHEA:54288"/>
        <dbReference type="Rhea" id="RHEA-COMP:10136"/>
        <dbReference type="Rhea" id="RHEA-COMP:13846"/>
        <dbReference type="ChEBI" id="CHEBI:30616"/>
        <dbReference type="ChEBI" id="CHEBI:33019"/>
        <dbReference type="ChEBI" id="CHEBI:46858"/>
        <dbReference type="ChEBI" id="CHEBI:83624"/>
        <dbReference type="EC" id="2.7.7.108"/>
    </reaction>
</comment>
<organism evidence="10 11">
    <name type="scientific">Sphaerotilus hippei</name>
    <dbReference type="NCBI Taxonomy" id="744406"/>
    <lineage>
        <taxon>Bacteria</taxon>
        <taxon>Pseudomonadati</taxon>
        <taxon>Pseudomonadota</taxon>
        <taxon>Betaproteobacteria</taxon>
        <taxon>Burkholderiales</taxon>
        <taxon>Sphaerotilaceae</taxon>
        <taxon>Sphaerotilus</taxon>
    </lineage>
</organism>
<name>A0A318GXP2_9BURK</name>
<dbReference type="GO" id="GO:0070733">
    <property type="term" value="F:AMPylase activity"/>
    <property type="evidence" value="ECO:0007669"/>
    <property type="project" value="UniProtKB-EC"/>
</dbReference>
<dbReference type="HAMAP" id="MF_00692">
    <property type="entry name" value="SelO"/>
    <property type="match status" value="1"/>
</dbReference>
<dbReference type="GO" id="GO:0005524">
    <property type="term" value="F:ATP binding"/>
    <property type="evidence" value="ECO:0007669"/>
    <property type="project" value="UniProtKB-UniRule"/>
</dbReference>
<feature type="binding site" evidence="8">
    <location>
        <position position="105"/>
    </location>
    <ligand>
        <name>ATP</name>
        <dbReference type="ChEBI" id="CHEBI:30616"/>
    </ligand>
</feature>
<evidence type="ECO:0000256" key="2">
    <source>
        <dbReference type="ARBA" id="ARBA00022679"/>
    </source>
</evidence>
<reference evidence="10 11" key="1">
    <citation type="submission" date="2018-05" db="EMBL/GenBank/DDBJ databases">
        <title>Genomic Encyclopedia of Type Strains, Phase IV (KMG-IV): sequencing the most valuable type-strain genomes for metagenomic binning, comparative biology and taxonomic classification.</title>
        <authorList>
            <person name="Goeker M."/>
        </authorList>
    </citation>
    <scope>NUCLEOTIDE SEQUENCE [LARGE SCALE GENOMIC DNA]</scope>
    <source>
        <strain evidence="10 11">DSM 566</strain>
    </source>
</reference>
<protein>
    <recommendedName>
        <fullName evidence="8">Protein nucleotidyltransferase YdiU</fullName>
        <ecNumber evidence="8">2.7.7.-</ecNumber>
    </recommendedName>
    <alternativeName>
        <fullName evidence="8">Protein adenylyltransferase YdiU</fullName>
        <ecNumber evidence="8">2.7.7.108</ecNumber>
    </alternativeName>
    <alternativeName>
        <fullName evidence="8">Protein uridylyltransferase YdiU</fullName>
        <ecNumber evidence="8">2.7.7.-</ecNumber>
    </alternativeName>
</protein>
<evidence type="ECO:0000313" key="10">
    <source>
        <dbReference type="EMBL" id="PXW94541.1"/>
    </source>
</evidence>
<dbReference type="Pfam" id="PF02696">
    <property type="entry name" value="SelO"/>
    <property type="match status" value="2"/>
</dbReference>
<comment type="similarity">
    <text evidence="1 8">Belongs to the SELO family.</text>
</comment>
<feature type="binding site" evidence="8">
    <location>
        <position position="126"/>
    </location>
    <ligand>
        <name>ATP</name>
        <dbReference type="ChEBI" id="CHEBI:30616"/>
    </ligand>
</feature>
<dbReference type="EC" id="2.7.7.-" evidence="8"/>
<feature type="binding site" evidence="8">
    <location>
        <position position="293"/>
    </location>
    <ligand>
        <name>ATP</name>
        <dbReference type="ChEBI" id="CHEBI:30616"/>
    </ligand>
</feature>
<dbReference type="InterPro" id="IPR003846">
    <property type="entry name" value="SelO"/>
</dbReference>
<evidence type="ECO:0000256" key="1">
    <source>
        <dbReference type="ARBA" id="ARBA00009747"/>
    </source>
</evidence>
<keyword evidence="8" id="KW-0464">Manganese</keyword>
<feature type="binding site" evidence="8">
    <location>
        <position position="196"/>
    </location>
    <ligand>
        <name>ATP</name>
        <dbReference type="ChEBI" id="CHEBI:30616"/>
    </ligand>
</feature>
<evidence type="ECO:0000256" key="7">
    <source>
        <dbReference type="ARBA" id="ARBA00022842"/>
    </source>
</evidence>
<evidence type="ECO:0000256" key="8">
    <source>
        <dbReference type="HAMAP-Rule" id="MF_00692"/>
    </source>
</evidence>
<comment type="catalytic activity">
    <reaction evidence="8">
        <text>L-histidyl-[protein] + UTP = N(tele)-(5'-uridylyl)-L-histidyl-[protein] + diphosphate</text>
        <dbReference type="Rhea" id="RHEA:83891"/>
        <dbReference type="Rhea" id="RHEA-COMP:9745"/>
        <dbReference type="Rhea" id="RHEA-COMP:20239"/>
        <dbReference type="ChEBI" id="CHEBI:29979"/>
        <dbReference type="ChEBI" id="CHEBI:33019"/>
        <dbReference type="ChEBI" id="CHEBI:46398"/>
        <dbReference type="ChEBI" id="CHEBI:233474"/>
    </reaction>
</comment>
<feature type="binding site" evidence="8">
    <location>
        <position position="189"/>
    </location>
    <ligand>
        <name>ATP</name>
        <dbReference type="ChEBI" id="CHEBI:30616"/>
    </ligand>
</feature>
<comment type="function">
    <text evidence="8">Nucleotidyltransferase involved in the post-translational modification of proteins. It can catalyze the addition of adenosine monophosphate (AMP) or uridine monophosphate (UMP) to a protein, resulting in modifications known as AMPylation and UMPylation.</text>
</comment>
<sequence length="527" mass="57723">MILRDPAPPRSPAPLPELLTPPDRRWAALGAPWSVEVAPQPVPGAHALLYNETLAQQLGLPLDWLQTPDGLAVLSGQHPWPGYGATASVYAGHQFGNPVRQLGDGRALLIAEITAATGHHTELQLKGSGPTPWSRGLDGRCTLGSALREYLASEAMAALGVPTTRALSLTGTGLVIERERPEPAAVLCRTAPGFVRFGHLEYHGLGGLGAPGANRRSTALPPPATEFHGLLRLADQVIAAHWPDLAGTPQRHGRWLTDVLGRTARLIATWQTLGFCHGVMNTDNFSVLGLTLDYGPFGFMERFRDHHVCNPADGEGRYAYGEQARVGRWNCERLLDACLPLLAHETGEQDRSDWPQARALAQALLPAYSARYNREVMLRWRAKLGLATERPEDQALLNRLLTLMQAGRCDFTRTFRALALIQAVSDRVAHGVRDSFARVLPEFDAWVRDYRARLVAEGSIDDLGRAARMHRVNPLYVPRQHLLQQAVRQAEAGDLGEARQLLRVLRQPCKAQPGRERYAAAADPASP</sequence>
<dbReference type="GO" id="GO:0000287">
    <property type="term" value="F:magnesium ion binding"/>
    <property type="evidence" value="ECO:0007669"/>
    <property type="project" value="UniProtKB-UniRule"/>
</dbReference>
<comment type="cofactor">
    <cofactor evidence="8">
        <name>Mg(2+)</name>
        <dbReference type="ChEBI" id="CHEBI:18420"/>
    </cofactor>
    <cofactor evidence="8">
        <name>Mn(2+)</name>
        <dbReference type="ChEBI" id="CHEBI:29035"/>
    </cofactor>
</comment>
<keyword evidence="11" id="KW-1185">Reference proteome</keyword>
<proteinExistence type="inferred from homology"/>
<dbReference type="PANTHER" id="PTHR32057:SF14">
    <property type="entry name" value="PROTEIN ADENYLYLTRANSFERASE SELO, MITOCHONDRIAL"/>
    <property type="match status" value="1"/>
</dbReference>
<feature type="binding site" evidence="8">
    <location>
        <position position="284"/>
    </location>
    <ligand>
        <name>Mg(2+)</name>
        <dbReference type="ChEBI" id="CHEBI:18420"/>
    </ligand>
</feature>
<dbReference type="NCBIfam" id="NF000658">
    <property type="entry name" value="PRK00029.1"/>
    <property type="match status" value="1"/>
</dbReference>
<evidence type="ECO:0000256" key="3">
    <source>
        <dbReference type="ARBA" id="ARBA00022695"/>
    </source>
</evidence>
<dbReference type="AlphaFoldDB" id="A0A318GXP2"/>
<feature type="region of interest" description="Disordered" evidence="9">
    <location>
        <begin position="1"/>
        <end position="20"/>
    </location>
</feature>
<keyword evidence="7 8" id="KW-0460">Magnesium</keyword>
<evidence type="ECO:0000256" key="9">
    <source>
        <dbReference type="SAM" id="MobiDB-lite"/>
    </source>
</evidence>
<comment type="catalytic activity">
    <reaction evidence="8">
        <text>L-seryl-[protein] + ATP = 3-O-(5'-adenylyl)-L-seryl-[protein] + diphosphate</text>
        <dbReference type="Rhea" id="RHEA:58120"/>
        <dbReference type="Rhea" id="RHEA-COMP:9863"/>
        <dbReference type="Rhea" id="RHEA-COMP:15073"/>
        <dbReference type="ChEBI" id="CHEBI:29999"/>
        <dbReference type="ChEBI" id="CHEBI:30616"/>
        <dbReference type="ChEBI" id="CHEBI:33019"/>
        <dbReference type="ChEBI" id="CHEBI:142516"/>
        <dbReference type="EC" id="2.7.7.108"/>
    </reaction>
</comment>
<keyword evidence="6 8" id="KW-0067">ATP-binding</keyword>